<dbReference type="EMBL" id="BMGK01000001">
    <property type="protein sequence ID" value="GGD82544.1"/>
    <property type="molecule type" value="Genomic_DNA"/>
</dbReference>
<gene>
    <name evidence="1" type="ORF">GCM10011312_03470</name>
</gene>
<dbReference type="Proteomes" id="UP000652231">
    <property type="component" value="Unassembled WGS sequence"/>
</dbReference>
<accession>A0A8J2V559</accession>
<keyword evidence="2" id="KW-1185">Reference proteome</keyword>
<reference evidence="1" key="2">
    <citation type="submission" date="2020-09" db="EMBL/GenBank/DDBJ databases">
        <authorList>
            <person name="Sun Q."/>
            <person name="Zhou Y."/>
        </authorList>
    </citation>
    <scope>NUCLEOTIDE SEQUENCE</scope>
    <source>
        <strain evidence="1">CGMCC 1.12924</strain>
    </source>
</reference>
<evidence type="ECO:0000313" key="2">
    <source>
        <dbReference type="Proteomes" id="UP000652231"/>
    </source>
</evidence>
<sequence length="49" mass="5742">MSIEEVLDKSSLLQEVSEVKNKNKIKLKIKNLKVFITKKFKLIIKNNIL</sequence>
<name>A0A8J2V559_9FLAO</name>
<protein>
    <submittedName>
        <fullName evidence="1">Uncharacterized protein</fullName>
    </submittedName>
</protein>
<comment type="caution">
    <text evidence="1">The sequence shown here is derived from an EMBL/GenBank/DDBJ whole genome shotgun (WGS) entry which is preliminary data.</text>
</comment>
<reference evidence="1" key="1">
    <citation type="journal article" date="2014" name="Int. J. Syst. Evol. Microbiol.">
        <title>Complete genome sequence of Corynebacterium casei LMG S-19264T (=DSM 44701T), isolated from a smear-ripened cheese.</title>
        <authorList>
            <consortium name="US DOE Joint Genome Institute (JGI-PGF)"/>
            <person name="Walter F."/>
            <person name="Albersmeier A."/>
            <person name="Kalinowski J."/>
            <person name="Ruckert C."/>
        </authorList>
    </citation>
    <scope>NUCLEOTIDE SEQUENCE</scope>
    <source>
        <strain evidence="1">CGMCC 1.12924</strain>
    </source>
</reference>
<organism evidence="1 2">
    <name type="scientific">Planktosalinus lacus</name>
    <dbReference type="NCBI Taxonomy" id="1526573"/>
    <lineage>
        <taxon>Bacteria</taxon>
        <taxon>Pseudomonadati</taxon>
        <taxon>Bacteroidota</taxon>
        <taxon>Flavobacteriia</taxon>
        <taxon>Flavobacteriales</taxon>
        <taxon>Flavobacteriaceae</taxon>
        <taxon>Planktosalinus</taxon>
    </lineage>
</organism>
<proteinExistence type="predicted"/>
<dbReference type="AlphaFoldDB" id="A0A8J2V559"/>
<evidence type="ECO:0000313" key="1">
    <source>
        <dbReference type="EMBL" id="GGD82544.1"/>
    </source>
</evidence>